<dbReference type="OrthoDB" id="5917977at2"/>
<proteinExistence type="predicted"/>
<dbReference type="STRING" id="323850.Shew_3139"/>
<keyword evidence="2" id="KW-1185">Reference proteome</keyword>
<evidence type="ECO:0000313" key="1">
    <source>
        <dbReference type="EMBL" id="ABO25005.1"/>
    </source>
</evidence>
<reference evidence="1 2" key="1">
    <citation type="submission" date="2007-03" db="EMBL/GenBank/DDBJ databases">
        <title>Complete sequence of Shewanella loihica PV-4.</title>
        <authorList>
            <consortium name="US DOE Joint Genome Institute"/>
            <person name="Copeland A."/>
            <person name="Lucas S."/>
            <person name="Lapidus A."/>
            <person name="Barry K."/>
            <person name="Detter J.C."/>
            <person name="Glavina del Rio T."/>
            <person name="Hammon N."/>
            <person name="Israni S."/>
            <person name="Dalin E."/>
            <person name="Tice H."/>
            <person name="Pitluck S."/>
            <person name="Chain P."/>
            <person name="Malfatti S."/>
            <person name="Shin M."/>
            <person name="Vergez L."/>
            <person name="Schmutz J."/>
            <person name="Larimer F."/>
            <person name="Land M."/>
            <person name="Hauser L."/>
            <person name="Kyrpides N."/>
            <person name="Mikhailova N."/>
            <person name="Romine M.F."/>
            <person name="Serres G."/>
            <person name="Fredrickson J."/>
            <person name="Tiedje J."/>
            <person name="Richardson P."/>
        </authorList>
    </citation>
    <scope>NUCLEOTIDE SEQUENCE [LARGE SCALE GENOMIC DNA]</scope>
    <source>
        <strain evidence="2">ATCC BAA-1088 / PV-4</strain>
    </source>
</reference>
<dbReference type="Pfam" id="PF13642">
    <property type="entry name" value="DUF4144"/>
    <property type="match status" value="1"/>
</dbReference>
<dbReference type="EMBL" id="CP000606">
    <property type="protein sequence ID" value="ABO25005.1"/>
    <property type="molecule type" value="Genomic_DNA"/>
</dbReference>
<accession>A3QHQ7</accession>
<evidence type="ECO:0000313" key="2">
    <source>
        <dbReference type="Proteomes" id="UP000001558"/>
    </source>
</evidence>
<dbReference type="HOGENOM" id="CLU_158707_1_0_6"/>
<dbReference type="KEGG" id="slo:Shew_3139"/>
<dbReference type="AlphaFoldDB" id="A3QHQ7"/>
<dbReference type="InterPro" id="IPR025284">
    <property type="entry name" value="DUF4144"/>
</dbReference>
<dbReference type="Gene3D" id="2.40.10.320">
    <property type="entry name" value="Uncharacterised protein PF13642 yp_926445, N-terminal domain"/>
    <property type="match status" value="1"/>
</dbReference>
<organism evidence="1 2">
    <name type="scientific">Shewanella loihica (strain ATCC BAA-1088 / PV-4)</name>
    <dbReference type="NCBI Taxonomy" id="323850"/>
    <lineage>
        <taxon>Bacteria</taxon>
        <taxon>Pseudomonadati</taxon>
        <taxon>Pseudomonadota</taxon>
        <taxon>Gammaproteobacteria</taxon>
        <taxon>Alteromonadales</taxon>
        <taxon>Shewanellaceae</taxon>
        <taxon>Shewanella</taxon>
    </lineage>
</organism>
<dbReference type="SMR" id="A3QHQ7"/>
<dbReference type="Proteomes" id="UP000001558">
    <property type="component" value="Chromosome"/>
</dbReference>
<protein>
    <submittedName>
        <fullName evidence="1">Uncharacterized protein</fullName>
    </submittedName>
</protein>
<sequence length="104" mass="11883">MTPHWPLLLKVASDKQLMLLESLEEWLAERDHLEAEFLTLIDSQGICYHCQDGALRPSDEKIALSQIVQWVSDYACQNGHFCSAKIGADSLAQLFEMVRYLEDN</sequence>
<name>A3QHQ7_SHELP</name>
<dbReference type="RefSeq" id="WP_011866935.1">
    <property type="nucleotide sequence ID" value="NC_009092.1"/>
</dbReference>
<gene>
    <name evidence="1" type="ordered locus">Shew_3139</name>
</gene>
<dbReference type="eggNOG" id="ENOG50318F2">
    <property type="taxonomic scope" value="Bacteria"/>
</dbReference>